<organism evidence="2">
    <name type="scientific">Chromera velia CCMP2878</name>
    <dbReference type="NCBI Taxonomy" id="1169474"/>
    <lineage>
        <taxon>Eukaryota</taxon>
        <taxon>Sar</taxon>
        <taxon>Alveolata</taxon>
        <taxon>Colpodellida</taxon>
        <taxon>Chromeraceae</taxon>
        <taxon>Chromera</taxon>
    </lineage>
</organism>
<reference evidence="2" key="1">
    <citation type="submission" date="2014-11" db="EMBL/GenBank/DDBJ databases">
        <authorList>
            <person name="Otto D Thomas"/>
            <person name="Naeem Raeece"/>
        </authorList>
    </citation>
    <scope>NUCLEOTIDE SEQUENCE</scope>
</reference>
<evidence type="ECO:0000256" key="1">
    <source>
        <dbReference type="SAM" id="MobiDB-lite"/>
    </source>
</evidence>
<feature type="region of interest" description="Disordered" evidence="1">
    <location>
        <begin position="11"/>
        <end position="84"/>
    </location>
</feature>
<evidence type="ECO:0000313" key="2">
    <source>
        <dbReference type="EMBL" id="CEM40875.1"/>
    </source>
</evidence>
<name>A0A0G4HAS8_9ALVE</name>
<dbReference type="EMBL" id="CDMZ01002122">
    <property type="protein sequence ID" value="CEM40875.1"/>
    <property type="molecule type" value="Genomic_DNA"/>
</dbReference>
<feature type="compositionally biased region" description="Polar residues" evidence="1">
    <location>
        <begin position="45"/>
        <end position="54"/>
    </location>
</feature>
<dbReference type="AlphaFoldDB" id="A0A0G4HAS8"/>
<gene>
    <name evidence="2" type="ORF">Cvel_25618</name>
</gene>
<proteinExistence type="predicted"/>
<dbReference type="VEuPathDB" id="CryptoDB:Cvel_25618"/>
<protein>
    <submittedName>
        <fullName evidence="2">Uncharacterized protein</fullName>
    </submittedName>
</protein>
<sequence>MNGPGPYQGLGGGGWNMQTQGFQGAGAGGARLMPGPGPAGFQSLPGPSSFQTMPGSMRWAGGQWAQPTQNVRGAQQGQSAVLQTPMPSSPFVAVISKWRGTLVRTAEPSTRGPTTLCRGRRNTEDYWILRRARSVSGVAVSVLEVRLVKKKKERQEEVGSLAVSQKLYVTF</sequence>
<feature type="compositionally biased region" description="Polar residues" evidence="1">
    <location>
        <begin position="65"/>
        <end position="84"/>
    </location>
</feature>
<accession>A0A0G4HAS8</accession>